<name>A0ABV4R1Z8_9ACTN</name>
<comment type="caution">
    <text evidence="2">The sequence shown here is derived from an EMBL/GenBank/DDBJ whole genome shotgun (WGS) entry which is preliminary data.</text>
</comment>
<organism evidence="2 3">
    <name type="scientific">Actinomadura chokoriensis</name>
    <dbReference type="NCBI Taxonomy" id="454156"/>
    <lineage>
        <taxon>Bacteria</taxon>
        <taxon>Bacillati</taxon>
        <taxon>Actinomycetota</taxon>
        <taxon>Actinomycetes</taxon>
        <taxon>Streptosporangiales</taxon>
        <taxon>Thermomonosporaceae</taxon>
        <taxon>Actinomadura</taxon>
    </lineage>
</organism>
<reference evidence="2 3" key="1">
    <citation type="submission" date="2023-11" db="EMBL/GenBank/DDBJ databases">
        <title>Actinomadura monticuli sp. nov., isolated from volcanic ash.</title>
        <authorList>
            <person name="Lee S.D."/>
            <person name="Yang H."/>
            <person name="Kim I.S."/>
        </authorList>
    </citation>
    <scope>NUCLEOTIDE SEQUENCE [LARGE SCALE GENOMIC DNA]</scope>
    <source>
        <strain evidence="2 3">DSM 45346</strain>
    </source>
</reference>
<feature type="region of interest" description="Disordered" evidence="1">
    <location>
        <begin position="83"/>
        <end position="138"/>
    </location>
</feature>
<evidence type="ECO:0000313" key="3">
    <source>
        <dbReference type="Proteomes" id="UP001569904"/>
    </source>
</evidence>
<evidence type="ECO:0000313" key="2">
    <source>
        <dbReference type="EMBL" id="MFA1556930.1"/>
    </source>
</evidence>
<keyword evidence="3" id="KW-1185">Reference proteome</keyword>
<dbReference type="EMBL" id="JAXCEH010000018">
    <property type="protein sequence ID" value="MFA1556930.1"/>
    <property type="molecule type" value="Genomic_DNA"/>
</dbReference>
<sequence>MTRNPWEWREGRNPYRETAFQILDLAPDVAGRAAIDSVVRKRRNRVQRAPERYRLFGRTLSVAEVNEAAAQLGDAELRLLAELRTHQTETSGAVAPPDPLPEPPPAPPMPLLDPRRLPRLAPDPGPRTFPQLWPYDED</sequence>
<protein>
    <submittedName>
        <fullName evidence="2">Uncharacterized protein</fullName>
    </submittedName>
</protein>
<dbReference type="RefSeq" id="WP_371943681.1">
    <property type="nucleotide sequence ID" value="NZ_JAXCEH010000018.1"/>
</dbReference>
<accession>A0ABV4R1Z8</accession>
<feature type="compositionally biased region" description="Pro residues" evidence="1">
    <location>
        <begin position="96"/>
        <end position="111"/>
    </location>
</feature>
<dbReference type="Proteomes" id="UP001569904">
    <property type="component" value="Unassembled WGS sequence"/>
</dbReference>
<gene>
    <name evidence="2" type="ORF">SM436_24880</name>
</gene>
<evidence type="ECO:0000256" key="1">
    <source>
        <dbReference type="SAM" id="MobiDB-lite"/>
    </source>
</evidence>
<proteinExistence type="predicted"/>